<evidence type="ECO:0000313" key="2">
    <source>
        <dbReference type="Proteomes" id="UP000799778"/>
    </source>
</evidence>
<gene>
    <name evidence="1" type="ORF">BU24DRAFT_325329</name>
</gene>
<dbReference type="EMBL" id="ML978120">
    <property type="protein sequence ID" value="KAF2008235.1"/>
    <property type="molecule type" value="Genomic_DNA"/>
</dbReference>
<evidence type="ECO:0000313" key="1">
    <source>
        <dbReference type="EMBL" id="KAF2008235.1"/>
    </source>
</evidence>
<name>A0A6A5X5H0_9PLEO</name>
<feature type="non-terminal residue" evidence="1">
    <location>
        <position position="109"/>
    </location>
</feature>
<organism evidence="1 2">
    <name type="scientific">Aaosphaeria arxii CBS 175.79</name>
    <dbReference type="NCBI Taxonomy" id="1450172"/>
    <lineage>
        <taxon>Eukaryota</taxon>
        <taxon>Fungi</taxon>
        <taxon>Dikarya</taxon>
        <taxon>Ascomycota</taxon>
        <taxon>Pezizomycotina</taxon>
        <taxon>Dothideomycetes</taxon>
        <taxon>Pleosporomycetidae</taxon>
        <taxon>Pleosporales</taxon>
        <taxon>Pleosporales incertae sedis</taxon>
        <taxon>Aaosphaeria</taxon>
    </lineage>
</organism>
<accession>A0A6A5X5H0</accession>
<protein>
    <submittedName>
        <fullName evidence="1">Uncharacterized protein</fullName>
    </submittedName>
</protein>
<sequence length="109" mass="12949">EKKALLACIEEPVADPDPRKEIEPEPVEAAIWKATDQMIRFSQRTVVGRCGIFVRMEAIRTEKHQTRYQPLQGYMDEKTIVKHSRAWKQIMMFFARTQREHEWTSPAYR</sequence>
<dbReference type="Proteomes" id="UP000799778">
    <property type="component" value="Unassembled WGS sequence"/>
</dbReference>
<proteinExistence type="predicted"/>
<feature type="non-terminal residue" evidence="1">
    <location>
        <position position="1"/>
    </location>
</feature>
<keyword evidence="2" id="KW-1185">Reference proteome</keyword>
<dbReference type="AlphaFoldDB" id="A0A6A5X5H0"/>
<reference evidence="1" key="1">
    <citation type="journal article" date="2020" name="Stud. Mycol.">
        <title>101 Dothideomycetes genomes: a test case for predicting lifestyles and emergence of pathogens.</title>
        <authorList>
            <person name="Haridas S."/>
            <person name="Albert R."/>
            <person name="Binder M."/>
            <person name="Bloem J."/>
            <person name="Labutti K."/>
            <person name="Salamov A."/>
            <person name="Andreopoulos B."/>
            <person name="Baker S."/>
            <person name="Barry K."/>
            <person name="Bills G."/>
            <person name="Bluhm B."/>
            <person name="Cannon C."/>
            <person name="Castanera R."/>
            <person name="Culley D."/>
            <person name="Daum C."/>
            <person name="Ezra D."/>
            <person name="Gonzalez J."/>
            <person name="Henrissat B."/>
            <person name="Kuo A."/>
            <person name="Liang C."/>
            <person name="Lipzen A."/>
            <person name="Lutzoni F."/>
            <person name="Magnuson J."/>
            <person name="Mondo S."/>
            <person name="Nolan M."/>
            <person name="Ohm R."/>
            <person name="Pangilinan J."/>
            <person name="Park H.-J."/>
            <person name="Ramirez L."/>
            <person name="Alfaro M."/>
            <person name="Sun H."/>
            <person name="Tritt A."/>
            <person name="Yoshinaga Y."/>
            <person name="Zwiers L.-H."/>
            <person name="Turgeon B."/>
            <person name="Goodwin S."/>
            <person name="Spatafora J."/>
            <person name="Crous P."/>
            <person name="Grigoriev I."/>
        </authorList>
    </citation>
    <scope>NUCLEOTIDE SEQUENCE</scope>
    <source>
        <strain evidence="1">CBS 175.79</strain>
    </source>
</reference>
<dbReference type="OrthoDB" id="2608216at2759"/>
<dbReference type="GeneID" id="54280371"/>
<dbReference type="RefSeq" id="XP_033376574.1">
    <property type="nucleotide sequence ID" value="XM_033522974.1"/>
</dbReference>